<comment type="caution">
    <text evidence="1">The sequence shown here is derived from an EMBL/GenBank/DDBJ whole genome shotgun (WGS) entry which is preliminary data.</text>
</comment>
<reference evidence="1" key="1">
    <citation type="journal article" date="2022" name="Int. J. Mol. Sci.">
        <title>Draft Genome of Tanacetum Coccineum: Genomic Comparison of Closely Related Tanacetum-Family Plants.</title>
        <authorList>
            <person name="Yamashiro T."/>
            <person name="Shiraishi A."/>
            <person name="Nakayama K."/>
            <person name="Satake H."/>
        </authorList>
    </citation>
    <scope>NUCLEOTIDE SEQUENCE</scope>
</reference>
<organism evidence="1 2">
    <name type="scientific">Tanacetum coccineum</name>
    <dbReference type="NCBI Taxonomy" id="301880"/>
    <lineage>
        <taxon>Eukaryota</taxon>
        <taxon>Viridiplantae</taxon>
        <taxon>Streptophyta</taxon>
        <taxon>Embryophyta</taxon>
        <taxon>Tracheophyta</taxon>
        <taxon>Spermatophyta</taxon>
        <taxon>Magnoliopsida</taxon>
        <taxon>eudicotyledons</taxon>
        <taxon>Gunneridae</taxon>
        <taxon>Pentapetalae</taxon>
        <taxon>asterids</taxon>
        <taxon>campanulids</taxon>
        <taxon>Asterales</taxon>
        <taxon>Asteraceae</taxon>
        <taxon>Asteroideae</taxon>
        <taxon>Anthemideae</taxon>
        <taxon>Anthemidinae</taxon>
        <taxon>Tanacetum</taxon>
    </lineage>
</organism>
<keyword evidence="2" id="KW-1185">Reference proteome</keyword>
<gene>
    <name evidence="1" type="ORF">Tco_0893103</name>
</gene>
<reference evidence="1" key="2">
    <citation type="submission" date="2022-01" db="EMBL/GenBank/DDBJ databases">
        <authorList>
            <person name="Yamashiro T."/>
            <person name="Shiraishi A."/>
            <person name="Satake H."/>
            <person name="Nakayama K."/>
        </authorList>
    </citation>
    <scope>NUCLEOTIDE SEQUENCE</scope>
</reference>
<dbReference type="PANTHER" id="PTHR31286:SF99">
    <property type="entry name" value="DUF4283 DOMAIN-CONTAINING PROTEIN"/>
    <property type="match status" value="1"/>
</dbReference>
<accession>A0ABQ5C7U9</accession>
<protein>
    <submittedName>
        <fullName evidence="1">Zinc knuckle CX2CX4HX4C containing protein</fullName>
    </submittedName>
</protein>
<dbReference type="Proteomes" id="UP001151760">
    <property type="component" value="Unassembled WGS sequence"/>
</dbReference>
<dbReference type="InterPro" id="IPR040256">
    <property type="entry name" value="At4g02000-like"/>
</dbReference>
<name>A0ABQ5C7U9_9ASTR</name>
<sequence>MEQVLENGPWLIRLIPIILNIWMPNAMLKKDEVKTALVWVKMHNVPIVAYSKIGLSLIYMKLGCPIMLDAYTSNMCVKYWGCNTYTRELIEVSAKTALLDSLNVTIPFPNGTGHTMEKIDVAYEWQPPRCGLCKIFDHNDECCPKVVRATESTKAYDDRFVEVTRKKGTLTDELASSILDSNYEEVEEVFAEKDLSIEPMDGVFDD</sequence>
<evidence type="ECO:0000313" key="1">
    <source>
        <dbReference type="EMBL" id="GJT23166.1"/>
    </source>
</evidence>
<evidence type="ECO:0000313" key="2">
    <source>
        <dbReference type="Proteomes" id="UP001151760"/>
    </source>
</evidence>
<dbReference type="PANTHER" id="PTHR31286">
    <property type="entry name" value="GLYCINE-RICH CELL WALL STRUCTURAL PROTEIN 1.8-LIKE"/>
    <property type="match status" value="1"/>
</dbReference>
<proteinExistence type="predicted"/>
<dbReference type="EMBL" id="BQNB010014032">
    <property type="protein sequence ID" value="GJT23166.1"/>
    <property type="molecule type" value="Genomic_DNA"/>
</dbReference>